<organism evidence="1 2">
    <name type="scientific">Rhodococcus opacus</name>
    <name type="common">Nocardia opaca</name>
    <dbReference type="NCBI Taxonomy" id="37919"/>
    <lineage>
        <taxon>Bacteria</taxon>
        <taxon>Bacillati</taxon>
        <taxon>Actinomycetota</taxon>
        <taxon>Actinomycetes</taxon>
        <taxon>Mycobacteriales</taxon>
        <taxon>Nocardiaceae</taxon>
        <taxon>Rhodococcus</taxon>
    </lineage>
</organism>
<accession>A0A1B1K7Z0</accession>
<dbReference type="PATRIC" id="fig|37919.13.peg.4198"/>
<dbReference type="AlphaFoldDB" id="A0A1B1K7Z0"/>
<gene>
    <name evidence="1" type="ORF">R1CP_20035</name>
</gene>
<reference evidence="1 2" key="1">
    <citation type="submission" date="2014-07" db="EMBL/GenBank/DDBJ databases">
        <authorList>
            <person name="Zhang J.E."/>
            <person name="Yang H."/>
            <person name="Guo J."/>
            <person name="Deng Z."/>
            <person name="Luo H."/>
            <person name="Luo M."/>
            <person name="Zhao B."/>
        </authorList>
    </citation>
    <scope>NUCLEOTIDE SEQUENCE [LARGE SCALE GENOMIC DNA]</scope>
    <source>
        <strain evidence="1 2">1CP</strain>
    </source>
</reference>
<dbReference type="Proteomes" id="UP000186108">
    <property type="component" value="Chromosome"/>
</dbReference>
<evidence type="ECO:0000313" key="2">
    <source>
        <dbReference type="Proteomes" id="UP000186108"/>
    </source>
</evidence>
<dbReference type="RefSeq" id="WP_065491370.1">
    <property type="nucleotide sequence ID" value="NZ_CP009111.1"/>
</dbReference>
<sequence>MRRRWPAAPPPPESGASVHRRAVLAADLGITVELTDLLLYPDGVELCLALTAYGHAARQARFETRHLTDPHDPCAQWSFLRTEVRYGNLHGEADPYQAPILSFGTTRLTNFRTTPRYWIGGGAPTPASLTVTVDWTRIGLAPTTSTVDVGPVSHVLP</sequence>
<name>A0A1B1K7Z0_RHOOP</name>
<proteinExistence type="predicted"/>
<dbReference type="EMBL" id="CP009111">
    <property type="protein sequence ID" value="ANS28689.1"/>
    <property type="molecule type" value="Genomic_DNA"/>
</dbReference>
<protein>
    <submittedName>
        <fullName evidence="1">Uncharacterized protein</fullName>
    </submittedName>
</protein>
<evidence type="ECO:0000313" key="1">
    <source>
        <dbReference type="EMBL" id="ANS28689.1"/>
    </source>
</evidence>